<dbReference type="EMBL" id="LAPV01000092">
    <property type="protein sequence ID" value="KKC33449.1"/>
    <property type="molecule type" value="Genomic_DNA"/>
</dbReference>
<dbReference type="Proteomes" id="UP000033519">
    <property type="component" value="Unassembled WGS sequence"/>
</dbReference>
<dbReference type="InterPro" id="IPR013619">
    <property type="entry name" value="DUF1737"/>
</dbReference>
<accession>A0A0F5Q052</accession>
<evidence type="ECO:0000313" key="5">
    <source>
        <dbReference type="Proteomes" id="UP000182258"/>
    </source>
</evidence>
<evidence type="ECO:0000259" key="1">
    <source>
        <dbReference type="Pfam" id="PF08410"/>
    </source>
</evidence>
<reference evidence="3 5" key="2">
    <citation type="submission" date="2016-10" db="EMBL/GenBank/DDBJ databases">
        <authorList>
            <person name="de Groot N.N."/>
        </authorList>
    </citation>
    <scope>NUCLEOTIDE SEQUENCE [LARGE SCALE GENOMIC DNA]</scope>
    <source>
        <strain evidence="3 5">CGMCC 1.10210</strain>
    </source>
</reference>
<keyword evidence="4" id="KW-1185">Reference proteome</keyword>
<dbReference type="OrthoDB" id="9809803at2"/>
<dbReference type="STRING" id="728005.SAMN04488059_10154"/>
<protein>
    <recommendedName>
        <fullName evidence="1">DUF1737 domain-containing protein</fullName>
    </recommendedName>
</protein>
<evidence type="ECO:0000313" key="2">
    <source>
        <dbReference type="EMBL" id="KKC33449.1"/>
    </source>
</evidence>
<gene>
    <name evidence="3" type="ORF">SAMN04488059_10154</name>
    <name evidence="2" type="ORF">WH91_08585</name>
</gene>
<reference evidence="2 4" key="1">
    <citation type="submission" date="2015-03" db="EMBL/GenBank/DDBJ databases">
        <authorList>
            <person name="Lepp D."/>
            <person name="Hassan Y.I."/>
            <person name="Li X.-Z."/>
            <person name="Zhou T."/>
        </authorList>
    </citation>
    <scope>NUCLEOTIDE SEQUENCE [LARGE SCALE GENOMIC DNA]</scope>
    <source>
        <strain evidence="2 4">Cr7-05</strain>
    </source>
</reference>
<dbReference type="AlphaFoldDB" id="A0A0F5Q052"/>
<dbReference type="PATRIC" id="fig|728005.3.peg.4432"/>
<dbReference type="Proteomes" id="UP000182258">
    <property type="component" value="Unassembled WGS sequence"/>
</dbReference>
<proteinExistence type="predicted"/>
<dbReference type="RefSeq" id="WP_046170584.1">
    <property type="nucleotide sequence ID" value="NZ_FOMB01000001.1"/>
</dbReference>
<organism evidence="3 5">
    <name type="scientific">Devosia psychrophila</name>
    <dbReference type="NCBI Taxonomy" id="728005"/>
    <lineage>
        <taxon>Bacteria</taxon>
        <taxon>Pseudomonadati</taxon>
        <taxon>Pseudomonadota</taxon>
        <taxon>Alphaproteobacteria</taxon>
        <taxon>Hyphomicrobiales</taxon>
        <taxon>Devosiaceae</taxon>
        <taxon>Devosia</taxon>
    </lineage>
</organism>
<dbReference type="EMBL" id="FOMB01000001">
    <property type="protein sequence ID" value="SFB92200.1"/>
    <property type="molecule type" value="Genomic_DNA"/>
</dbReference>
<sequence>MLIYRFLTGEDDVSFCHKVTKALSEGWALHGSPSYAFDAATQKMKCGQAVTRMAKDQPYDPDKKLVDF</sequence>
<feature type="domain" description="DUF1737" evidence="1">
    <location>
        <begin position="1"/>
        <end position="51"/>
    </location>
</feature>
<dbReference type="Pfam" id="PF08410">
    <property type="entry name" value="DUF1737"/>
    <property type="match status" value="1"/>
</dbReference>
<evidence type="ECO:0000313" key="4">
    <source>
        <dbReference type="Proteomes" id="UP000033519"/>
    </source>
</evidence>
<evidence type="ECO:0000313" key="3">
    <source>
        <dbReference type="EMBL" id="SFB92200.1"/>
    </source>
</evidence>
<name>A0A0F5Q052_9HYPH</name>